<organism evidence="10 11">
    <name type="scientific">Halalkalibacter kiskunsagensis</name>
    <dbReference type="NCBI Taxonomy" id="1548599"/>
    <lineage>
        <taxon>Bacteria</taxon>
        <taxon>Bacillati</taxon>
        <taxon>Bacillota</taxon>
        <taxon>Bacilli</taxon>
        <taxon>Bacillales</taxon>
        <taxon>Bacillaceae</taxon>
        <taxon>Halalkalibacter</taxon>
    </lineage>
</organism>
<evidence type="ECO:0000256" key="8">
    <source>
        <dbReference type="ARBA" id="ARBA00022909"/>
    </source>
</evidence>
<evidence type="ECO:0000256" key="2">
    <source>
        <dbReference type="ARBA" id="ARBA00005051"/>
    </source>
</evidence>
<evidence type="ECO:0000256" key="3">
    <source>
        <dbReference type="ARBA" id="ARBA00013253"/>
    </source>
</evidence>
<feature type="domain" description="7,8-dihydro-6-hydroxymethylpterin-pyrophosphokinase" evidence="9">
    <location>
        <begin position="89"/>
        <end position="100"/>
    </location>
</feature>
<evidence type="ECO:0000256" key="4">
    <source>
        <dbReference type="ARBA" id="ARBA00022679"/>
    </source>
</evidence>
<reference evidence="10 11" key="1">
    <citation type="submission" date="2024-09" db="EMBL/GenBank/DDBJ databases">
        <authorList>
            <person name="Sun Q."/>
            <person name="Mori K."/>
        </authorList>
    </citation>
    <scope>NUCLEOTIDE SEQUENCE [LARGE SCALE GENOMIC DNA]</scope>
    <source>
        <strain evidence="10 11">NCAIM B.02610</strain>
    </source>
</reference>
<dbReference type="CDD" id="cd00483">
    <property type="entry name" value="HPPK"/>
    <property type="match status" value="1"/>
</dbReference>
<dbReference type="Gene3D" id="3.30.70.560">
    <property type="entry name" value="7,8-Dihydro-6-hydroxymethylpterin-pyrophosphokinase HPPK"/>
    <property type="match status" value="1"/>
</dbReference>
<dbReference type="PROSITE" id="PS00794">
    <property type="entry name" value="HPPK"/>
    <property type="match status" value="1"/>
</dbReference>
<name>A0ABV6KHV7_9BACI</name>
<keyword evidence="4 10" id="KW-0808">Transferase</keyword>
<evidence type="ECO:0000256" key="1">
    <source>
        <dbReference type="ARBA" id="ARBA00000198"/>
    </source>
</evidence>
<dbReference type="RefSeq" id="WP_335962423.1">
    <property type="nucleotide sequence ID" value="NZ_JAXBLX010000029.1"/>
</dbReference>
<evidence type="ECO:0000259" key="9">
    <source>
        <dbReference type="PROSITE" id="PS00794"/>
    </source>
</evidence>
<comment type="catalytic activity">
    <reaction evidence="1">
        <text>6-hydroxymethyl-7,8-dihydropterin + ATP = (7,8-dihydropterin-6-yl)methyl diphosphate + AMP + H(+)</text>
        <dbReference type="Rhea" id="RHEA:11412"/>
        <dbReference type="ChEBI" id="CHEBI:15378"/>
        <dbReference type="ChEBI" id="CHEBI:30616"/>
        <dbReference type="ChEBI" id="CHEBI:44841"/>
        <dbReference type="ChEBI" id="CHEBI:72950"/>
        <dbReference type="ChEBI" id="CHEBI:456215"/>
        <dbReference type="EC" id="2.7.6.3"/>
    </reaction>
</comment>
<dbReference type="InterPro" id="IPR000550">
    <property type="entry name" value="Hppk"/>
</dbReference>
<keyword evidence="6" id="KW-0418">Kinase</keyword>
<evidence type="ECO:0000256" key="6">
    <source>
        <dbReference type="ARBA" id="ARBA00022777"/>
    </source>
</evidence>
<accession>A0ABV6KHV7</accession>
<dbReference type="GO" id="GO:0003848">
    <property type="term" value="F:2-amino-4-hydroxy-6-hydroxymethyldihydropteridine diphosphokinase activity"/>
    <property type="evidence" value="ECO:0007669"/>
    <property type="project" value="UniProtKB-EC"/>
</dbReference>
<evidence type="ECO:0000313" key="11">
    <source>
        <dbReference type="Proteomes" id="UP001589838"/>
    </source>
</evidence>
<dbReference type="PANTHER" id="PTHR43071:SF1">
    <property type="entry name" value="2-AMINO-4-HYDROXY-6-HYDROXYMETHYLDIHYDROPTERIDINE PYROPHOSPHOKINASE"/>
    <property type="match status" value="1"/>
</dbReference>
<dbReference type="Pfam" id="PF01288">
    <property type="entry name" value="HPPK"/>
    <property type="match status" value="1"/>
</dbReference>
<sequence length="187" mass="22005">MKHDVYIALGSNIGDRYDYLEKAIELLRAEEHIQVVKRSSIYETEPVGYVDQQSFLNMVVYIQTALSAWELLGVTQSIERDCGRERDIRWGPRTIDLDILLFDQENMMMENLSIPHPRMWERAFVIVPLKEIHPNLYAKHLGQTIQEIYDELPDKEGVTIWNPETTEEKFEPIESSKDIRKKNLQKK</sequence>
<protein>
    <recommendedName>
        <fullName evidence="3">2-amino-4-hydroxy-6-hydroxymethyldihydropteridine diphosphokinase</fullName>
        <ecNumber evidence="3">2.7.6.3</ecNumber>
    </recommendedName>
</protein>
<proteinExistence type="predicted"/>
<evidence type="ECO:0000313" key="10">
    <source>
        <dbReference type="EMBL" id="MFC0472913.1"/>
    </source>
</evidence>
<evidence type="ECO:0000256" key="7">
    <source>
        <dbReference type="ARBA" id="ARBA00022840"/>
    </source>
</evidence>
<dbReference type="EC" id="2.7.6.3" evidence="3"/>
<dbReference type="Proteomes" id="UP001589838">
    <property type="component" value="Unassembled WGS sequence"/>
</dbReference>
<keyword evidence="5" id="KW-0547">Nucleotide-binding</keyword>
<evidence type="ECO:0000256" key="5">
    <source>
        <dbReference type="ARBA" id="ARBA00022741"/>
    </source>
</evidence>
<keyword evidence="11" id="KW-1185">Reference proteome</keyword>
<dbReference type="InterPro" id="IPR035907">
    <property type="entry name" value="Hppk_sf"/>
</dbReference>
<dbReference type="SUPFAM" id="SSF55083">
    <property type="entry name" value="6-hydroxymethyl-7,8-dihydropterin pyrophosphokinase, HPPK"/>
    <property type="match status" value="1"/>
</dbReference>
<gene>
    <name evidence="10" type="primary">folK</name>
    <name evidence="10" type="ORF">ACFFHM_21085</name>
</gene>
<dbReference type="NCBIfam" id="TIGR01498">
    <property type="entry name" value="folK"/>
    <property type="match status" value="1"/>
</dbReference>
<dbReference type="PANTHER" id="PTHR43071">
    <property type="entry name" value="2-AMINO-4-HYDROXY-6-HYDROXYMETHYLDIHYDROPTERIDINE PYROPHOSPHOKINASE"/>
    <property type="match status" value="1"/>
</dbReference>
<comment type="pathway">
    <text evidence="2">Cofactor biosynthesis; tetrahydrofolate biosynthesis; 2-amino-4-hydroxy-6-hydroxymethyl-7,8-dihydropteridine diphosphate from 7,8-dihydroneopterin triphosphate: step 4/4.</text>
</comment>
<keyword evidence="7" id="KW-0067">ATP-binding</keyword>
<dbReference type="EMBL" id="JBHLUX010000089">
    <property type="protein sequence ID" value="MFC0472913.1"/>
    <property type="molecule type" value="Genomic_DNA"/>
</dbReference>
<comment type="caution">
    <text evidence="10">The sequence shown here is derived from an EMBL/GenBank/DDBJ whole genome shotgun (WGS) entry which is preliminary data.</text>
</comment>
<keyword evidence="8" id="KW-0289">Folate biosynthesis</keyword>